<sequence length="737" mass="80304">MWAHSANVLGRRQLLSDHARSTAVLAARFAGEFGAGELGFALGLFHDAGKACRLWQEGLLRAEVHGGRVGVPHKELGANLLRGVAGAAAMAVHGHHGGLTSPGELRALDPGDAVRGRDEVEAFLGVLPEAEKVLTGAPTSLLPAGWRRGNTVAEMGVRLAFSALVDADHLDTAAHAKGRSGPRVRDDVDMAVLRDRFEAARRDRLAGRTGSPVDAVRERVYGQAVRCAGDAPGVFRLPAPTGSGKTWASAGFALHHAARYGKRRVIVAVPFITVTEQNAAEYRAMLGADAVLEHHSAVHVPESGAARWAARAAAENWDSPFVVTTTVQLFDSLFARTPSRMRKLHRLANAVIVLDEVQALPLRVLTPILDALRVLTEYFGVTVLLASATQPSFPEFDVWRGLRVRDIVENPRELFAAMRRVRYEWWLNPRPTLAEVGERACSHEQVLMVVNTTADARSVFQGWKESGAEGIFHLSTRMMPAHRRTVLDEVRERLSDGRPVRLVSTQLVEAGVDIDFPVVFRAFAPAEAVQQAAGRANREGTLGTDGLVVVFAARDMSSPAGYVLGSAVTAEFFGPRGDGMVRPDDVDALDRYYRTLYRRANAEYGTRAAEIQRNRKRLDFQSVAEGPERAMGEVNGRDPALAFRMLDDDTVPVAVTDHDGPTPAAALIARLRREPEQAGTVLRQLQPYLVALPKRLLQDPAIAALCEPVFGDLYEWTGPYDTDYGIDTTSGSEREVW</sequence>
<dbReference type="PROSITE" id="PS51192">
    <property type="entry name" value="HELICASE_ATP_BIND_1"/>
    <property type="match status" value="1"/>
</dbReference>
<keyword evidence="2" id="KW-0378">Hydrolase</keyword>
<evidence type="ECO:0000256" key="3">
    <source>
        <dbReference type="ARBA" id="ARBA00022806"/>
    </source>
</evidence>
<keyword evidence="9" id="KW-1185">Reference proteome</keyword>
<dbReference type="OrthoDB" id="9810236at2"/>
<dbReference type="GO" id="GO:0004519">
    <property type="term" value="F:endonuclease activity"/>
    <property type="evidence" value="ECO:0007669"/>
    <property type="project" value="UniProtKB-KW"/>
</dbReference>
<feature type="domain" description="HD Cas3-type" evidence="7">
    <location>
        <begin position="8"/>
        <end position="170"/>
    </location>
</feature>
<evidence type="ECO:0000313" key="8">
    <source>
        <dbReference type="EMBL" id="OXM50341.1"/>
    </source>
</evidence>
<protein>
    <submittedName>
        <fullName evidence="8">CRISPR-associated helicase/endonuclease Cas3</fullName>
    </submittedName>
</protein>
<dbReference type="CDD" id="cd09641">
    <property type="entry name" value="Cas3''_I"/>
    <property type="match status" value="1"/>
</dbReference>
<comment type="caution">
    <text evidence="8">The sequence shown here is derived from an EMBL/GenBank/DDBJ whole genome shotgun (WGS) entry which is preliminary data.</text>
</comment>
<proteinExistence type="predicted"/>
<gene>
    <name evidence="8" type="ORF">CFP71_28335</name>
</gene>
<dbReference type="Proteomes" id="UP000215223">
    <property type="component" value="Unassembled WGS sequence"/>
</dbReference>
<dbReference type="Pfam" id="PF22590">
    <property type="entry name" value="Cas3-like_C_2"/>
    <property type="match status" value="1"/>
</dbReference>
<dbReference type="PROSITE" id="PS51643">
    <property type="entry name" value="HD_CAS3"/>
    <property type="match status" value="1"/>
</dbReference>
<dbReference type="InterPro" id="IPR014001">
    <property type="entry name" value="Helicase_ATP-bd"/>
</dbReference>
<dbReference type="AlphaFoldDB" id="A0A229RV24"/>
<dbReference type="GO" id="GO:0004386">
    <property type="term" value="F:helicase activity"/>
    <property type="evidence" value="ECO:0007669"/>
    <property type="project" value="UniProtKB-KW"/>
</dbReference>
<dbReference type="GO" id="GO:0005524">
    <property type="term" value="F:ATP binding"/>
    <property type="evidence" value="ECO:0007669"/>
    <property type="project" value="UniProtKB-KW"/>
</dbReference>
<evidence type="ECO:0000256" key="1">
    <source>
        <dbReference type="ARBA" id="ARBA00022741"/>
    </source>
</evidence>
<keyword evidence="1" id="KW-0547">Nucleotide-binding</keyword>
<dbReference type="EMBL" id="NMQT01000102">
    <property type="protein sequence ID" value="OXM50341.1"/>
    <property type="molecule type" value="Genomic_DNA"/>
</dbReference>
<dbReference type="NCBIfam" id="TIGR01596">
    <property type="entry name" value="cas3_HD"/>
    <property type="match status" value="1"/>
</dbReference>
<dbReference type="SUPFAM" id="SSF52540">
    <property type="entry name" value="P-loop containing nucleoside triphosphate hydrolases"/>
    <property type="match status" value="1"/>
</dbReference>
<organism evidence="8 9">
    <name type="scientific">Amycolatopsis thailandensis</name>
    <dbReference type="NCBI Taxonomy" id="589330"/>
    <lineage>
        <taxon>Bacteria</taxon>
        <taxon>Bacillati</taxon>
        <taxon>Actinomycetota</taxon>
        <taxon>Actinomycetes</taxon>
        <taxon>Pseudonocardiales</taxon>
        <taxon>Pseudonocardiaceae</taxon>
        <taxon>Amycolatopsis</taxon>
    </lineage>
</organism>
<dbReference type="InterPro" id="IPR027417">
    <property type="entry name" value="P-loop_NTPase"/>
</dbReference>
<dbReference type="InterPro" id="IPR006483">
    <property type="entry name" value="CRISPR-assoc_Cas3_HD"/>
</dbReference>
<keyword evidence="5" id="KW-0051">Antiviral defense</keyword>
<keyword evidence="4" id="KW-0067">ATP-binding</keyword>
<dbReference type="InterPro" id="IPR054712">
    <property type="entry name" value="Cas3-like_dom"/>
</dbReference>
<dbReference type="GO" id="GO:0051607">
    <property type="term" value="P:defense response to virus"/>
    <property type="evidence" value="ECO:0007669"/>
    <property type="project" value="UniProtKB-KW"/>
</dbReference>
<accession>A0A229RV24</accession>
<dbReference type="Gene3D" id="3.40.50.300">
    <property type="entry name" value="P-loop containing nucleotide triphosphate hydrolases"/>
    <property type="match status" value="2"/>
</dbReference>
<feature type="domain" description="Helicase ATP-binding" evidence="6">
    <location>
        <begin position="239"/>
        <end position="408"/>
    </location>
</feature>
<dbReference type="InterPro" id="IPR006474">
    <property type="entry name" value="Helicase_Cas3_CRISPR-ass_core"/>
</dbReference>
<dbReference type="Pfam" id="PF00270">
    <property type="entry name" value="DEAD"/>
    <property type="match status" value="1"/>
</dbReference>
<evidence type="ECO:0000256" key="2">
    <source>
        <dbReference type="ARBA" id="ARBA00022801"/>
    </source>
</evidence>
<name>A0A229RV24_9PSEU</name>
<keyword evidence="8" id="KW-0540">Nuclease</keyword>
<dbReference type="CDD" id="cd17930">
    <property type="entry name" value="DEXHc_cas3"/>
    <property type="match status" value="1"/>
</dbReference>
<evidence type="ECO:0000256" key="4">
    <source>
        <dbReference type="ARBA" id="ARBA00022840"/>
    </source>
</evidence>
<dbReference type="NCBIfam" id="TIGR01587">
    <property type="entry name" value="cas3_core"/>
    <property type="match status" value="1"/>
</dbReference>
<evidence type="ECO:0000259" key="7">
    <source>
        <dbReference type="PROSITE" id="PS51643"/>
    </source>
</evidence>
<evidence type="ECO:0000259" key="6">
    <source>
        <dbReference type="PROSITE" id="PS51192"/>
    </source>
</evidence>
<keyword evidence="8" id="KW-0255">Endonuclease</keyword>
<dbReference type="SMART" id="SM00487">
    <property type="entry name" value="DEXDc"/>
    <property type="match status" value="1"/>
</dbReference>
<dbReference type="GO" id="GO:0003676">
    <property type="term" value="F:nucleic acid binding"/>
    <property type="evidence" value="ECO:0007669"/>
    <property type="project" value="InterPro"/>
</dbReference>
<dbReference type="GO" id="GO:0016787">
    <property type="term" value="F:hydrolase activity"/>
    <property type="evidence" value="ECO:0007669"/>
    <property type="project" value="UniProtKB-KW"/>
</dbReference>
<evidence type="ECO:0000256" key="5">
    <source>
        <dbReference type="ARBA" id="ARBA00023118"/>
    </source>
</evidence>
<keyword evidence="3" id="KW-0347">Helicase</keyword>
<evidence type="ECO:0000313" key="9">
    <source>
        <dbReference type="Proteomes" id="UP000215223"/>
    </source>
</evidence>
<reference evidence="8 9" key="1">
    <citation type="submission" date="2017-07" db="EMBL/GenBank/DDBJ databases">
        <title>Amycolatopsis thailandensis Genome sequencing and assembly.</title>
        <authorList>
            <person name="Kaur N."/>
            <person name="Mayilraj S."/>
        </authorList>
    </citation>
    <scope>NUCLEOTIDE SEQUENCE [LARGE SCALE GENOMIC DNA]</scope>
    <source>
        <strain evidence="8 9">JCM 16380</strain>
    </source>
</reference>
<dbReference type="InterPro" id="IPR011545">
    <property type="entry name" value="DEAD/DEAH_box_helicase_dom"/>
</dbReference>